<proteinExistence type="predicted"/>
<dbReference type="AlphaFoldDB" id="W7K0R7"/>
<keyword evidence="2" id="KW-0812">Transmembrane</keyword>
<name>W7K0R7_PLAFO</name>
<feature type="compositionally biased region" description="Pro residues" evidence="1">
    <location>
        <begin position="64"/>
        <end position="78"/>
    </location>
</feature>
<feature type="transmembrane region" description="Helical" evidence="2">
    <location>
        <begin position="88"/>
        <end position="114"/>
    </location>
</feature>
<accession>W7K0R7</accession>
<dbReference type="Proteomes" id="UP000030673">
    <property type="component" value="Unassembled WGS sequence"/>
</dbReference>
<gene>
    <name evidence="3" type="ORF">PFNF54_00749</name>
</gene>
<evidence type="ECO:0000313" key="3">
    <source>
        <dbReference type="EMBL" id="EWC90441.1"/>
    </source>
</evidence>
<sequence>MVPKFCKIEEETKEAVDEEGECKASSPAEPKVQEEKEEQKDKKDEETEQAAPTGDKGTKELPLTPRPRPGPQPKPPPQVEKNPWEHPIVIPALVTSTLAWSVGIGFAAFTYFYLK</sequence>
<evidence type="ECO:0000313" key="4">
    <source>
        <dbReference type="Proteomes" id="UP000030673"/>
    </source>
</evidence>
<keyword evidence="4" id="KW-1185">Reference proteome</keyword>
<feature type="compositionally biased region" description="Basic and acidic residues" evidence="1">
    <location>
        <begin position="1"/>
        <end position="15"/>
    </location>
</feature>
<feature type="non-terminal residue" evidence="3">
    <location>
        <position position="115"/>
    </location>
</feature>
<reference evidence="3 4" key="1">
    <citation type="submission" date="2013-02" db="EMBL/GenBank/DDBJ databases">
        <title>The Genome Sequence of Plasmodium falciparum NF54.</title>
        <authorList>
            <consortium name="The Broad Institute Genome Sequencing Platform"/>
            <consortium name="The Broad Institute Genome Sequencing Center for Infectious Disease"/>
            <person name="Neafsey D."/>
            <person name="Cheeseman I."/>
            <person name="Volkman S."/>
            <person name="Adams J."/>
            <person name="Walker B."/>
            <person name="Young S.K."/>
            <person name="Zeng Q."/>
            <person name="Gargeya S."/>
            <person name="Fitzgerald M."/>
            <person name="Haas B."/>
            <person name="Abouelleil A."/>
            <person name="Alvarado L."/>
            <person name="Arachchi H.M."/>
            <person name="Berlin A.M."/>
            <person name="Chapman S.B."/>
            <person name="Dewar J."/>
            <person name="Goldberg J."/>
            <person name="Griggs A."/>
            <person name="Gujja S."/>
            <person name="Hansen M."/>
            <person name="Howarth C."/>
            <person name="Imamovic A."/>
            <person name="Larimer J."/>
            <person name="McCowan C."/>
            <person name="Murphy C."/>
            <person name="Neiman D."/>
            <person name="Pearson M."/>
            <person name="Priest M."/>
            <person name="Roberts A."/>
            <person name="Saif S."/>
            <person name="Shea T."/>
            <person name="Sisk P."/>
            <person name="Sykes S."/>
            <person name="Wortman J."/>
            <person name="Nusbaum C."/>
            <person name="Birren B."/>
        </authorList>
    </citation>
    <scope>NUCLEOTIDE SEQUENCE [LARGE SCALE GENOMIC DNA]</scope>
    <source>
        <strain evidence="3 4">NF54</strain>
    </source>
</reference>
<organism evidence="3 4">
    <name type="scientific">Plasmodium falciparum (isolate NF54)</name>
    <dbReference type="NCBI Taxonomy" id="5843"/>
    <lineage>
        <taxon>Eukaryota</taxon>
        <taxon>Sar</taxon>
        <taxon>Alveolata</taxon>
        <taxon>Apicomplexa</taxon>
        <taxon>Aconoidasida</taxon>
        <taxon>Haemosporida</taxon>
        <taxon>Plasmodiidae</taxon>
        <taxon>Plasmodium</taxon>
        <taxon>Plasmodium (Laverania)</taxon>
    </lineage>
</organism>
<keyword evidence="2" id="KW-0472">Membrane</keyword>
<dbReference type="EMBL" id="KE123745">
    <property type="protein sequence ID" value="EWC90441.1"/>
    <property type="molecule type" value="Genomic_DNA"/>
</dbReference>
<protein>
    <submittedName>
        <fullName evidence="3">Uncharacterized protein</fullName>
    </submittedName>
</protein>
<feature type="region of interest" description="Disordered" evidence="1">
    <location>
        <begin position="1"/>
        <end position="83"/>
    </location>
</feature>
<evidence type="ECO:0000256" key="2">
    <source>
        <dbReference type="SAM" id="Phobius"/>
    </source>
</evidence>
<evidence type="ECO:0000256" key="1">
    <source>
        <dbReference type="SAM" id="MobiDB-lite"/>
    </source>
</evidence>
<feature type="compositionally biased region" description="Basic and acidic residues" evidence="1">
    <location>
        <begin position="31"/>
        <end position="45"/>
    </location>
</feature>
<keyword evidence="2" id="KW-1133">Transmembrane helix</keyword>